<name>A0A1G5QMV4_9GAMM</name>
<gene>
    <name evidence="2" type="ORF">SAMN03097708_02377</name>
</gene>
<dbReference type="GO" id="GO:0048511">
    <property type="term" value="P:rhythmic process"/>
    <property type="evidence" value="ECO:0007669"/>
    <property type="project" value="InterPro"/>
</dbReference>
<dbReference type="Pfam" id="PF07689">
    <property type="entry name" value="KaiB"/>
    <property type="match status" value="1"/>
</dbReference>
<dbReference type="InterPro" id="IPR039022">
    <property type="entry name" value="KaiB-like"/>
</dbReference>
<feature type="domain" description="KaiB" evidence="1">
    <location>
        <begin position="9"/>
        <end position="92"/>
    </location>
</feature>
<dbReference type="InterPro" id="IPR011649">
    <property type="entry name" value="KaiB_domain"/>
</dbReference>
<sequence length="97" mass="10574">MAAERFHFSLYVAGDEANSHTAVNNLEAICSGTLRGACSVEIIDVFANLDAALEQRIVITPTLIVRTERPPTKMVIYGNLSDTTTILRRLGQPDGNK</sequence>
<keyword evidence="3" id="KW-1185">Reference proteome</keyword>
<dbReference type="InterPro" id="IPR036249">
    <property type="entry name" value="Thioredoxin-like_sf"/>
</dbReference>
<evidence type="ECO:0000313" key="3">
    <source>
        <dbReference type="Proteomes" id="UP000199648"/>
    </source>
</evidence>
<dbReference type="STRING" id="415747.SAMN03097708_02377"/>
<dbReference type="PANTHER" id="PTHR41709:SF2">
    <property type="entry name" value="CIRCADIAN CLOCK PROTEIN KAIB2"/>
    <property type="match status" value="1"/>
</dbReference>
<dbReference type="Gene3D" id="3.40.30.10">
    <property type="entry name" value="Glutaredoxin"/>
    <property type="match status" value="1"/>
</dbReference>
<dbReference type="PANTHER" id="PTHR41709">
    <property type="entry name" value="KAIB-LIKE PROTEIN 1"/>
    <property type="match status" value="1"/>
</dbReference>
<reference evidence="2 3" key="1">
    <citation type="submission" date="2016-10" db="EMBL/GenBank/DDBJ databases">
        <authorList>
            <person name="de Groot N.N."/>
        </authorList>
    </citation>
    <scope>NUCLEOTIDE SEQUENCE [LARGE SCALE GENOMIC DNA]</scope>
    <source>
        <strain evidence="2 3">HLD2</strain>
    </source>
</reference>
<dbReference type="Proteomes" id="UP000199648">
    <property type="component" value="Unassembled WGS sequence"/>
</dbReference>
<dbReference type="SMART" id="SM01248">
    <property type="entry name" value="KaiB"/>
    <property type="match status" value="1"/>
</dbReference>
<proteinExistence type="predicted"/>
<dbReference type="SUPFAM" id="SSF52833">
    <property type="entry name" value="Thioredoxin-like"/>
    <property type="match status" value="1"/>
</dbReference>
<dbReference type="RefSeq" id="WP_092997307.1">
    <property type="nucleotide sequence ID" value="NZ_FMWD01000007.1"/>
</dbReference>
<organism evidence="2 3">
    <name type="scientific">Thiohalomonas denitrificans</name>
    <dbReference type="NCBI Taxonomy" id="415747"/>
    <lineage>
        <taxon>Bacteria</taxon>
        <taxon>Pseudomonadati</taxon>
        <taxon>Pseudomonadota</taxon>
        <taxon>Gammaproteobacteria</taxon>
        <taxon>Thiohalomonadales</taxon>
        <taxon>Thiohalomonadaceae</taxon>
        <taxon>Thiohalomonas</taxon>
    </lineage>
</organism>
<evidence type="ECO:0000313" key="2">
    <source>
        <dbReference type="EMBL" id="SCZ62890.1"/>
    </source>
</evidence>
<accession>A0A1G5QMV4</accession>
<evidence type="ECO:0000259" key="1">
    <source>
        <dbReference type="SMART" id="SM01248"/>
    </source>
</evidence>
<protein>
    <submittedName>
        <fullName evidence="2">KaiB domain-containing protein</fullName>
    </submittedName>
</protein>
<dbReference type="EMBL" id="FMWD01000007">
    <property type="protein sequence ID" value="SCZ62890.1"/>
    <property type="molecule type" value="Genomic_DNA"/>
</dbReference>
<dbReference type="AlphaFoldDB" id="A0A1G5QMV4"/>